<dbReference type="STRING" id="1195246.AGRI_15365"/>
<dbReference type="InterPro" id="IPR013249">
    <property type="entry name" value="RNA_pol_sigma70_r4_t2"/>
</dbReference>
<organism evidence="8 9">
    <name type="scientific">Alishewanella agri BL06</name>
    <dbReference type="NCBI Taxonomy" id="1195246"/>
    <lineage>
        <taxon>Bacteria</taxon>
        <taxon>Pseudomonadati</taxon>
        <taxon>Pseudomonadota</taxon>
        <taxon>Gammaproteobacteria</taxon>
        <taxon>Alteromonadales</taxon>
        <taxon>Alteromonadaceae</taxon>
        <taxon>Alishewanella</taxon>
    </lineage>
</organism>
<dbReference type="Proteomes" id="UP000035062">
    <property type="component" value="Unassembled WGS sequence"/>
</dbReference>
<evidence type="ECO:0000256" key="2">
    <source>
        <dbReference type="ARBA" id="ARBA00023015"/>
    </source>
</evidence>
<evidence type="ECO:0000256" key="5">
    <source>
        <dbReference type="ARBA" id="ARBA00023163"/>
    </source>
</evidence>
<dbReference type="SUPFAM" id="SSF88659">
    <property type="entry name" value="Sigma3 and sigma4 domains of RNA polymerase sigma factors"/>
    <property type="match status" value="1"/>
</dbReference>
<dbReference type="NCBIfam" id="TIGR02937">
    <property type="entry name" value="sigma70-ECF"/>
    <property type="match status" value="1"/>
</dbReference>
<evidence type="ECO:0000256" key="4">
    <source>
        <dbReference type="ARBA" id="ARBA00023125"/>
    </source>
</evidence>
<dbReference type="Gene3D" id="1.10.1740.10">
    <property type="match status" value="1"/>
</dbReference>
<reference evidence="8 9" key="1">
    <citation type="journal article" date="2012" name="J. Bacteriol.">
        <title>Genome Sequence of Pectin-Degrading Alishewanella agri, Isolated from Landfill Soil.</title>
        <authorList>
            <person name="Kim J."/>
            <person name="Jung J."/>
            <person name="Sung J.S."/>
            <person name="Chun J."/>
            <person name="Park W."/>
        </authorList>
    </citation>
    <scope>NUCLEOTIDE SEQUENCE [LARGE SCALE GENOMIC DNA]</scope>
    <source>
        <strain evidence="8 9">BL06</strain>
    </source>
</reference>
<keyword evidence="9" id="KW-1185">Reference proteome</keyword>
<protein>
    <submittedName>
        <fullName evidence="8">RNA polymerase sigma Q factor</fullName>
    </submittedName>
</protein>
<dbReference type="InterPro" id="IPR007627">
    <property type="entry name" value="RNA_pol_sigma70_r2"/>
</dbReference>
<dbReference type="Gene3D" id="1.10.10.10">
    <property type="entry name" value="Winged helix-like DNA-binding domain superfamily/Winged helix DNA-binding domain"/>
    <property type="match status" value="1"/>
</dbReference>
<dbReference type="InterPro" id="IPR013325">
    <property type="entry name" value="RNA_pol_sigma_r2"/>
</dbReference>
<dbReference type="RefSeq" id="WP_008985809.1">
    <property type="nucleotide sequence ID" value="NZ_AKKU01000026.1"/>
</dbReference>
<name>I9DPH9_9ALTE</name>
<dbReference type="InterPro" id="IPR039425">
    <property type="entry name" value="RNA_pol_sigma-70-like"/>
</dbReference>
<comment type="caution">
    <text evidence="8">The sequence shown here is derived from an EMBL/GenBank/DDBJ whole genome shotgun (WGS) entry which is preliminary data.</text>
</comment>
<keyword evidence="4" id="KW-0238">DNA-binding</keyword>
<keyword evidence="2" id="KW-0805">Transcription regulation</keyword>
<dbReference type="PANTHER" id="PTHR43133:SF58">
    <property type="entry name" value="ECF RNA POLYMERASE SIGMA FACTOR SIGD"/>
    <property type="match status" value="1"/>
</dbReference>
<accession>I9DPH9</accession>
<feature type="domain" description="RNA polymerase sigma factor 70 region 4 type 2" evidence="7">
    <location>
        <begin position="113"/>
        <end position="163"/>
    </location>
</feature>
<dbReference type="InterPro" id="IPR013324">
    <property type="entry name" value="RNA_pol_sigma_r3/r4-like"/>
</dbReference>
<dbReference type="Pfam" id="PF08281">
    <property type="entry name" value="Sigma70_r4_2"/>
    <property type="match status" value="1"/>
</dbReference>
<gene>
    <name evidence="8" type="ORF">AGRI_15365</name>
</gene>
<dbReference type="Pfam" id="PF04542">
    <property type="entry name" value="Sigma70_r2"/>
    <property type="match status" value="1"/>
</dbReference>
<dbReference type="AlphaFoldDB" id="I9DPH9"/>
<feature type="domain" description="RNA polymerase sigma-70 region 2" evidence="6">
    <location>
        <begin position="24"/>
        <end position="86"/>
    </location>
</feature>
<dbReference type="PANTHER" id="PTHR43133">
    <property type="entry name" value="RNA POLYMERASE ECF-TYPE SIGMA FACTO"/>
    <property type="match status" value="1"/>
</dbReference>
<dbReference type="PATRIC" id="fig|1195246.3.peg.3052"/>
<evidence type="ECO:0000313" key="9">
    <source>
        <dbReference type="Proteomes" id="UP000035062"/>
    </source>
</evidence>
<dbReference type="SUPFAM" id="SSF88946">
    <property type="entry name" value="Sigma2 domain of RNA polymerase sigma factors"/>
    <property type="match status" value="1"/>
</dbReference>
<dbReference type="GO" id="GO:0006352">
    <property type="term" value="P:DNA-templated transcription initiation"/>
    <property type="evidence" value="ECO:0007669"/>
    <property type="project" value="InterPro"/>
</dbReference>
<evidence type="ECO:0000256" key="1">
    <source>
        <dbReference type="ARBA" id="ARBA00010641"/>
    </source>
</evidence>
<comment type="similarity">
    <text evidence="1">Belongs to the sigma-70 factor family. ECF subfamily.</text>
</comment>
<keyword evidence="3" id="KW-0731">Sigma factor</keyword>
<evidence type="ECO:0000313" key="8">
    <source>
        <dbReference type="EMBL" id="EIW87910.1"/>
    </source>
</evidence>
<dbReference type="eggNOG" id="COG1595">
    <property type="taxonomic scope" value="Bacteria"/>
</dbReference>
<sequence>MDEWSTLLVRAQQGDNAAYERFLRQAVPFIKRRGRRYVNNDQLDDLVQESLLTIHKVLHSYQPGLPVEPWISGILRHKFYENRRQQIRQQAETYPEDDSWHPTVVADHEDQAEALQRLLSPLTDLQAEVLYATKVEEMSVAETANMMQRSVAWVKVNVHRALVLLRNEIVAGNVGGERR</sequence>
<dbReference type="InterPro" id="IPR036388">
    <property type="entry name" value="WH-like_DNA-bd_sf"/>
</dbReference>
<proteinExistence type="inferred from homology"/>
<dbReference type="InterPro" id="IPR014284">
    <property type="entry name" value="RNA_pol_sigma-70_dom"/>
</dbReference>
<dbReference type="GO" id="GO:0003677">
    <property type="term" value="F:DNA binding"/>
    <property type="evidence" value="ECO:0007669"/>
    <property type="project" value="UniProtKB-KW"/>
</dbReference>
<dbReference type="GO" id="GO:0016987">
    <property type="term" value="F:sigma factor activity"/>
    <property type="evidence" value="ECO:0007669"/>
    <property type="project" value="UniProtKB-KW"/>
</dbReference>
<keyword evidence="5" id="KW-0804">Transcription</keyword>
<dbReference type="EMBL" id="AKKU01000026">
    <property type="protein sequence ID" value="EIW87910.1"/>
    <property type="molecule type" value="Genomic_DNA"/>
</dbReference>
<evidence type="ECO:0000256" key="3">
    <source>
        <dbReference type="ARBA" id="ARBA00023082"/>
    </source>
</evidence>
<evidence type="ECO:0000259" key="6">
    <source>
        <dbReference type="Pfam" id="PF04542"/>
    </source>
</evidence>
<evidence type="ECO:0000259" key="7">
    <source>
        <dbReference type="Pfam" id="PF08281"/>
    </source>
</evidence>